<dbReference type="EMBL" id="KT151955">
    <property type="protein sequence ID" value="ALA07205.1"/>
    <property type="molecule type" value="Genomic_DNA"/>
</dbReference>
<reference evidence="2 3" key="1">
    <citation type="journal article" date="2015" name="Genome Announc.">
        <title>Genome Sequences of Five Additional Brevibacillus laterosporus Bacteriophages.</title>
        <authorList>
            <person name="Merrill B.D."/>
            <person name="Berg J.A."/>
            <person name="Graves K.A."/>
            <person name="Ward A.T."/>
            <person name="Hilton J.A."/>
            <person name="Wake B.N."/>
            <person name="Grose J.H."/>
            <person name="Breakwell D.P."/>
            <person name="Burnett S.H."/>
        </authorList>
    </citation>
    <scope>NUCLEOTIDE SEQUENCE [LARGE SCALE GENOMIC DNA]</scope>
</reference>
<dbReference type="SMART" id="SM00411">
    <property type="entry name" value="BHL"/>
    <property type="match status" value="1"/>
</dbReference>
<proteinExistence type="inferred from homology"/>
<evidence type="ECO:0000256" key="1">
    <source>
        <dbReference type="RuleBase" id="RU003939"/>
    </source>
</evidence>
<organism evidence="2 3">
    <name type="scientific">Brevibacillus phage Jenst</name>
    <dbReference type="NCBI Taxonomy" id="1691954"/>
    <lineage>
        <taxon>Viruses</taxon>
        <taxon>Duplodnaviria</taxon>
        <taxon>Heunggongvirae</taxon>
        <taxon>Uroviricota</taxon>
        <taxon>Caudoviricetes</taxon>
        <taxon>Jenstvirus</taxon>
        <taxon>Jenstvirus jenst</taxon>
    </lineage>
</organism>
<protein>
    <recommendedName>
        <fullName evidence="4">DNA-binding protein</fullName>
    </recommendedName>
</protein>
<evidence type="ECO:0000313" key="2">
    <source>
        <dbReference type="EMBL" id="ALA07205.1"/>
    </source>
</evidence>
<sequence>MNKKFLKDIVRETTEALKEEACQNSALNEIHLNDVERVMRKGLDSILDNLVKGNKVYLINNFNFEPRDYKAKHVKNPQSGEPMTIEPYRAVTIKPSNSAKERLKEGLIKYPLK</sequence>
<dbReference type="KEGG" id="vg:26626024"/>
<dbReference type="GO" id="GO:0003677">
    <property type="term" value="F:DNA binding"/>
    <property type="evidence" value="ECO:0007669"/>
    <property type="project" value="InterPro"/>
</dbReference>
<dbReference type="GO" id="GO:0030527">
    <property type="term" value="F:structural constituent of chromatin"/>
    <property type="evidence" value="ECO:0007669"/>
    <property type="project" value="InterPro"/>
</dbReference>
<name>A0A0K2CNK0_9CAUD</name>
<dbReference type="SUPFAM" id="SSF47729">
    <property type="entry name" value="IHF-like DNA-binding proteins"/>
    <property type="match status" value="1"/>
</dbReference>
<dbReference type="InterPro" id="IPR000119">
    <property type="entry name" value="Hist_DNA-bd"/>
</dbReference>
<evidence type="ECO:0000313" key="3">
    <source>
        <dbReference type="Proteomes" id="UP000208104"/>
    </source>
</evidence>
<evidence type="ECO:0008006" key="4">
    <source>
        <dbReference type="Google" id="ProtNLM"/>
    </source>
</evidence>
<accession>A0A0K2CNK0</accession>
<dbReference type="InterPro" id="IPR010992">
    <property type="entry name" value="IHF-like_DNA-bd_dom_sf"/>
</dbReference>
<keyword evidence="3" id="KW-1185">Reference proteome</keyword>
<dbReference type="RefSeq" id="YP_009199137.1">
    <property type="nucleotide sequence ID" value="NC_028805.1"/>
</dbReference>
<dbReference type="Pfam" id="PF00216">
    <property type="entry name" value="Bac_DNA_binding"/>
    <property type="match status" value="1"/>
</dbReference>
<dbReference type="Proteomes" id="UP000208104">
    <property type="component" value="Segment"/>
</dbReference>
<gene>
    <name evidence="2" type="ORF">JENST_76</name>
</gene>
<comment type="similarity">
    <text evidence="1">Belongs to the bacterial histone-like protein family.</text>
</comment>
<dbReference type="GeneID" id="26626024"/>
<dbReference type="Gene3D" id="4.10.520.10">
    <property type="entry name" value="IHF-like DNA-binding proteins"/>
    <property type="match status" value="1"/>
</dbReference>